<dbReference type="SUPFAM" id="SSF53822">
    <property type="entry name" value="Periplasmic binding protein-like I"/>
    <property type="match status" value="1"/>
</dbReference>
<evidence type="ECO:0000259" key="4">
    <source>
        <dbReference type="Pfam" id="PF13458"/>
    </source>
</evidence>
<dbReference type="RefSeq" id="WP_089975847.1">
    <property type="nucleotide sequence ID" value="NZ_CP084916.1"/>
</dbReference>
<dbReference type="PANTHER" id="PTHR30483">
    <property type="entry name" value="LEUCINE-SPECIFIC-BINDING PROTEIN"/>
    <property type="match status" value="1"/>
</dbReference>
<evidence type="ECO:0000256" key="1">
    <source>
        <dbReference type="ARBA" id="ARBA00010062"/>
    </source>
</evidence>
<proteinExistence type="inferred from homology"/>
<protein>
    <submittedName>
        <fullName evidence="5">Branched-chain amino acid transport system substrate-binding protein</fullName>
    </submittedName>
</protein>
<dbReference type="EMBL" id="FNJW01000008">
    <property type="protein sequence ID" value="SDQ16203.1"/>
    <property type="molecule type" value="Genomic_DNA"/>
</dbReference>
<evidence type="ECO:0000256" key="3">
    <source>
        <dbReference type="SAM" id="SignalP"/>
    </source>
</evidence>
<dbReference type="InterPro" id="IPR051010">
    <property type="entry name" value="BCAA_transport"/>
</dbReference>
<evidence type="ECO:0000256" key="2">
    <source>
        <dbReference type="ARBA" id="ARBA00022729"/>
    </source>
</evidence>
<sequence length="381" mass="40383">MKKRLVMGVAALSLLATACGTGSGSTTDEITIGSMFEKTGEVSAYGTAEANAVNLAIKEINEAGGLLDKKINLIEYDTKSDNTEAASIATKLATQDEAVVIVGPATTGAVKASTPAVTRAEVSLVTPSGTDDSLTIDESGKVQPNIFRTSFQDSFQGIALAEFATSELGAKKAVIIGDSSSDYALGLTKAFEGAFDGEIVAEENFTADDTDFNAILTRIKDLDFDFIYLPGYYNQAGLIIKQAREMGITQPILGADGFGNQALLELAGTENVDNVYYSAHYSPNSEDAQVKDFIEAYQAEYDTEPDMFAALAYDTAYLVAQAIEEAGEATPEAITTALEEMSEFDGVTGTFTFDEDHNPVKSTLVIELQDGVEVGNTEVTP</sequence>
<evidence type="ECO:0000313" key="6">
    <source>
        <dbReference type="Proteomes" id="UP000199481"/>
    </source>
</evidence>
<dbReference type="AlphaFoldDB" id="A0A1H0YM47"/>
<name>A0A1H0YM47_9LACT</name>
<keyword evidence="2 3" id="KW-0732">Signal</keyword>
<evidence type="ECO:0000313" key="5">
    <source>
        <dbReference type="EMBL" id="SDQ16203.1"/>
    </source>
</evidence>
<comment type="similarity">
    <text evidence="1">Belongs to the leucine-binding protein family.</text>
</comment>
<dbReference type="Proteomes" id="UP000199481">
    <property type="component" value="Unassembled WGS sequence"/>
</dbReference>
<dbReference type="InterPro" id="IPR028082">
    <property type="entry name" value="Peripla_BP_I"/>
</dbReference>
<dbReference type="CDD" id="cd06347">
    <property type="entry name" value="PBP1_ABC_LivK_ligand_binding-like"/>
    <property type="match status" value="1"/>
</dbReference>
<reference evidence="6" key="1">
    <citation type="submission" date="2016-10" db="EMBL/GenBank/DDBJ databases">
        <authorList>
            <person name="Varghese N."/>
            <person name="Submissions S."/>
        </authorList>
    </citation>
    <scope>NUCLEOTIDE SEQUENCE [LARGE SCALE GENOMIC DNA]</scope>
    <source>
        <strain evidence="6">MPL-11</strain>
    </source>
</reference>
<keyword evidence="6" id="KW-1185">Reference proteome</keyword>
<feature type="signal peptide" evidence="3">
    <location>
        <begin position="1"/>
        <end position="18"/>
    </location>
</feature>
<dbReference type="PROSITE" id="PS51257">
    <property type="entry name" value="PROKAR_LIPOPROTEIN"/>
    <property type="match status" value="1"/>
</dbReference>
<dbReference type="PANTHER" id="PTHR30483:SF6">
    <property type="entry name" value="PERIPLASMIC BINDING PROTEIN OF ABC TRANSPORTER FOR NATURAL AMINO ACIDS"/>
    <property type="match status" value="1"/>
</dbReference>
<organism evidence="5 6">
    <name type="scientific">Carnobacterium viridans</name>
    <dbReference type="NCBI Taxonomy" id="174587"/>
    <lineage>
        <taxon>Bacteria</taxon>
        <taxon>Bacillati</taxon>
        <taxon>Bacillota</taxon>
        <taxon>Bacilli</taxon>
        <taxon>Lactobacillales</taxon>
        <taxon>Carnobacteriaceae</taxon>
        <taxon>Carnobacterium</taxon>
    </lineage>
</organism>
<dbReference type="Pfam" id="PF13458">
    <property type="entry name" value="Peripla_BP_6"/>
    <property type="match status" value="1"/>
</dbReference>
<dbReference type="OrthoDB" id="9783240at2"/>
<dbReference type="InterPro" id="IPR028081">
    <property type="entry name" value="Leu-bd"/>
</dbReference>
<accession>A0A1H0YM47</accession>
<feature type="domain" description="Leucine-binding protein" evidence="4">
    <location>
        <begin position="29"/>
        <end position="370"/>
    </location>
</feature>
<feature type="chain" id="PRO_5038661071" evidence="3">
    <location>
        <begin position="19"/>
        <end position="381"/>
    </location>
</feature>
<gene>
    <name evidence="5" type="ORF">SAMN04487752_1034</name>
</gene>
<dbReference type="Gene3D" id="3.40.50.2300">
    <property type="match status" value="2"/>
</dbReference>